<evidence type="ECO:0000256" key="2">
    <source>
        <dbReference type="ARBA" id="ARBA00022692"/>
    </source>
</evidence>
<dbReference type="PRINTS" id="PR00164">
    <property type="entry name" value="ABC2TRNSPORT"/>
</dbReference>
<evidence type="ECO:0000256" key="4">
    <source>
        <dbReference type="ARBA" id="ARBA00023136"/>
    </source>
</evidence>
<dbReference type="HOGENOM" id="CLU_039483_2_3_2"/>
<dbReference type="AlphaFoldDB" id="A0A0E3S1I1"/>
<evidence type="ECO:0000259" key="6">
    <source>
        <dbReference type="PROSITE" id="PS51012"/>
    </source>
</evidence>
<gene>
    <name evidence="7" type="ORF">MSMAC_2897</name>
</gene>
<keyword evidence="2 5" id="KW-0812">Transmembrane</keyword>
<dbReference type="PROSITE" id="PS51012">
    <property type="entry name" value="ABC_TM2"/>
    <property type="match status" value="1"/>
</dbReference>
<dbReference type="PANTHER" id="PTHR43229:SF2">
    <property type="entry name" value="NODULATION PROTEIN J"/>
    <property type="match status" value="1"/>
</dbReference>
<dbReference type="InterPro" id="IPR005942">
    <property type="entry name" value="Daunbcin-R_ABC-transpt"/>
</dbReference>
<evidence type="ECO:0000256" key="1">
    <source>
        <dbReference type="ARBA" id="ARBA00004141"/>
    </source>
</evidence>
<evidence type="ECO:0000313" key="8">
    <source>
        <dbReference type="Proteomes" id="UP000033071"/>
    </source>
</evidence>
<evidence type="ECO:0000313" key="7">
    <source>
        <dbReference type="EMBL" id="AKB72787.1"/>
    </source>
</evidence>
<dbReference type="GO" id="GO:0043190">
    <property type="term" value="C:ATP-binding cassette (ABC) transporter complex"/>
    <property type="evidence" value="ECO:0007669"/>
    <property type="project" value="InterPro"/>
</dbReference>
<feature type="domain" description="ABC transmembrane type-2" evidence="6">
    <location>
        <begin position="21"/>
        <end position="248"/>
    </location>
</feature>
<dbReference type="PATRIC" id="fig|1434113.4.peg.3647"/>
<feature type="transmembrane region" description="Helical" evidence="5">
    <location>
        <begin position="169"/>
        <end position="188"/>
    </location>
</feature>
<name>A0A0E3S1I1_METMZ</name>
<dbReference type="InterPro" id="IPR051784">
    <property type="entry name" value="Nod_factor_ABC_transporter"/>
</dbReference>
<dbReference type="EMBL" id="CP009514">
    <property type="protein sequence ID" value="AKB72787.1"/>
    <property type="molecule type" value="Genomic_DNA"/>
</dbReference>
<dbReference type="NCBIfam" id="TIGR01247">
    <property type="entry name" value="drrB"/>
    <property type="match status" value="1"/>
</dbReference>
<keyword evidence="4 5" id="KW-0472">Membrane</keyword>
<dbReference type="InterPro" id="IPR047817">
    <property type="entry name" value="ABC2_TM_bact-type"/>
</dbReference>
<organism evidence="7 8">
    <name type="scientific">Methanosarcina mazei C16</name>
    <dbReference type="NCBI Taxonomy" id="1434113"/>
    <lineage>
        <taxon>Archaea</taxon>
        <taxon>Methanobacteriati</taxon>
        <taxon>Methanobacteriota</taxon>
        <taxon>Stenosarchaea group</taxon>
        <taxon>Methanomicrobia</taxon>
        <taxon>Methanosarcinales</taxon>
        <taxon>Methanosarcinaceae</taxon>
        <taxon>Methanosarcina</taxon>
    </lineage>
</organism>
<protein>
    <submittedName>
        <fullName evidence="7">Multidrug ABC transporter, permease protein</fullName>
    </submittedName>
</protein>
<accession>A0A0E3S1I1</accession>
<dbReference type="InterPro" id="IPR000412">
    <property type="entry name" value="ABC_2_transport"/>
</dbReference>
<dbReference type="Pfam" id="PF01061">
    <property type="entry name" value="ABC2_membrane"/>
    <property type="match status" value="1"/>
</dbReference>
<dbReference type="RefSeq" id="WP_015413081.1">
    <property type="nucleotide sequence ID" value="NZ_CP009514.1"/>
</dbReference>
<dbReference type="GO" id="GO:0140359">
    <property type="term" value="F:ABC-type transporter activity"/>
    <property type="evidence" value="ECO:0007669"/>
    <property type="project" value="InterPro"/>
</dbReference>
<sequence length="250" mass="27563">MIEVIYILWLRQLKHYWRSKARLIGSLGQPLLFMVAFGFGFGPMYTRASGGANYMDFLAPGIVAMSILFTAIFSGLEVIWDRQFGFLKETLVAPISRTEIMLGKTFGGATIAIIQGLVVLCLTYLLGFRISSLSSLALGMTFMFLIAIFFTGLGLAIASMMKDMQGFQLIMNFLIMPIFFLSGALFPLENLPSAIYFISRIDPLTYGVDGMRGALAGISVFGIHNDFAIMFILSVLVCIIGAFLFSRVEA</sequence>
<keyword evidence="3 5" id="KW-1133">Transmembrane helix</keyword>
<dbReference type="PIRSF" id="PIRSF006648">
    <property type="entry name" value="DrrB"/>
    <property type="match status" value="1"/>
</dbReference>
<dbReference type="PANTHER" id="PTHR43229">
    <property type="entry name" value="NODULATION PROTEIN J"/>
    <property type="match status" value="1"/>
</dbReference>
<dbReference type="InterPro" id="IPR013525">
    <property type="entry name" value="ABC2_TM"/>
</dbReference>
<evidence type="ECO:0000256" key="3">
    <source>
        <dbReference type="ARBA" id="ARBA00022989"/>
    </source>
</evidence>
<proteinExistence type="predicted"/>
<evidence type="ECO:0000256" key="5">
    <source>
        <dbReference type="SAM" id="Phobius"/>
    </source>
</evidence>
<feature type="transmembrane region" description="Helical" evidence="5">
    <location>
        <begin position="133"/>
        <end position="157"/>
    </location>
</feature>
<reference evidence="7 8" key="1">
    <citation type="submission" date="2014-07" db="EMBL/GenBank/DDBJ databases">
        <title>Methanogenic archaea and the global carbon cycle.</title>
        <authorList>
            <person name="Henriksen J.R."/>
            <person name="Luke J."/>
            <person name="Reinhart S."/>
            <person name="Benedict M.N."/>
            <person name="Youngblut N.D."/>
            <person name="Metcalf M.E."/>
            <person name="Whitaker R.J."/>
            <person name="Metcalf W.W."/>
        </authorList>
    </citation>
    <scope>NUCLEOTIDE SEQUENCE [LARGE SCALE GENOMIC DNA]</scope>
    <source>
        <strain evidence="7 8">C16</strain>
    </source>
</reference>
<feature type="transmembrane region" description="Helical" evidence="5">
    <location>
        <begin position="101"/>
        <end position="127"/>
    </location>
</feature>
<feature type="transmembrane region" description="Helical" evidence="5">
    <location>
        <begin position="57"/>
        <end position="80"/>
    </location>
</feature>
<feature type="transmembrane region" description="Helical" evidence="5">
    <location>
        <begin position="21"/>
        <end position="45"/>
    </location>
</feature>
<dbReference type="GeneID" id="24877862"/>
<feature type="transmembrane region" description="Helical" evidence="5">
    <location>
        <begin position="227"/>
        <end position="245"/>
    </location>
</feature>
<dbReference type="KEGG" id="mmac:MSMAC_2897"/>
<dbReference type="Proteomes" id="UP000033071">
    <property type="component" value="Chromosome"/>
</dbReference>
<comment type="subcellular location">
    <subcellularLocation>
        <location evidence="1">Membrane</location>
        <topology evidence="1">Multi-pass membrane protein</topology>
    </subcellularLocation>
</comment>